<accession>A0A0D2H482</accession>
<evidence type="ECO:0000313" key="4">
    <source>
        <dbReference type="EMBL" id="KIW88068.1"/>
    </source>
</evidence>
<reference evidence="4" key="1">
    <citation type="submission" date="2015-01" db="EMBL/GenBank/DDBJ databases">
        <title>The Genome Sequence of Cladophialophora bantiana CBS 173.52.</title>
        <authorList>
            <consortium name="The Broad Institute Genomics Platform"/>
            <person name="Cuomo C."/>
            <person name="de Hoog S."/>
            <person name="Gorbushina A."/>
            <person name="Stielow B."/>
            <person name="Teixiera M."/>
            <person name="Abouelleil A."/>
            <person name="Chapman S.B."/>
            <person name="Priest M."/>
            <person name="Young S.K."/>
            <person name="Wortman J."/>
            <person name="Nusbaum C."/>
            <person name="Birren B."/>
        </authorList>
    </citation>
    <scope>NUCLEOTIDE SEQUENCE [LARGE SCALE GENOMIC DNA]</scope>
    <source>
        <strain evidence="4">CBS 173.52</strain>
    </source>
</reference>
<feature type="chain" id="PRO_5002242983" description="Hydroxyneurosporene synthase" evidence="1">
    <location>
        <begin position="23"/>
        <end position="370"/>
    </location>
</feature>
<dbReference type="InterPro" id="IPR056402">
    <property type="entry name" value="DA_N"/>
</dbReference>
<protein>
    <recommendedName>
        <fullName evidence="6">Hydroxyneurosporene synthase</fullName>
    </recommendedName>
</protein>
<dbReference type="Proteomes" id="UP000053789">
    <property type="component" value="Unassembled WGS sequence"/>
</dbReference>
<dbReference type="EMBL" id="KN847000">
    <property type="protein sequence ID" value="KIW88068.1"/>
    <property type="molecule type" value="Genomic_DNA"/>
</dbReference>
<evidence type="ECO:0000313" key="5">
    <source>
        <dbReference type="Proteomes" id="UP000053789"/>
    </source>
</evidence>
<dbReference type="HOGENOM" id="CLU_051719_1_0_1"/>
<dbReference type="GeneID" id="27704106"/>
<keyword evidence="1" id="KW-0732">Signal</keyword>
<keyword evidence="5" id="KW-1185">Reference proteome</keyword>
<evidence type="ECO:0000259" key="2">
    <source>
        <dbReference type="Pfam" id="PF24137"/>
    </source>
</evidence>
<sequence length="370" mass="39248">MKSLKTPVLLSALLALAPGALSQCFNDTLTYSSTQSLTSTVQFTSCDEAADGPRVFPIDLTSYDWWYFDTVSDDGTQALTIIFFASSFLGFSNTASIEDILNVAIAATFPNGTQVSQTALATSVTVNTIGNGASGDWAGSGCSFTGTPDLSQYAITINNPSLGISGTVDFVSIKKRGPGHYPCSPLVGGADEQIMPHVGWANVLPAADATVHMNFGGSPMNFQGNGYHDKNWGDIPFVSAVQSWYWGHGTFGDYHMVWYDALDSTGSETVSGYLLKDGQVVGSTCALGSAGLQVRPVGTPYPPTLLTPNPDQFTIVMKLDNGAILNATVTPYNTQVDSATYSRWFGNIAVSLNGIESSGSALWEQFKLVL</sequence>
<feature type="signal peptide" evidence="1">
    <location>
        <begin position="1"/>
        <end position="22"/>
    </location>
</feature>
<dbReference type="InterPro" id="IPR057722">
    <property type="entry name" value="AsqO/PenF-like_C"/>
</dbReference>
<organism evidence="4 5">
    <name type="scientific">Cladophialophora bantiana (strain ATCC 10958 / CBS 173.52 / CDC B-1940 / NIH 8579)</name>
    <name type="common">Xylohypha bantiana</name>
    <dbReference type="NCBI Taxonomy" id="1442370"/>
    <lineage>
        <taxon>Eukaryota</taxon>
        <taxon>Fungi</taxon>
        <taxon>Dikarya</taxon>
        <taxon>Ascomycota</taxon>
        <taxon>Pezizomycotina</taxon>
        <taxon>Eurotiomycetes</taxon>
        <taxon>Chaetothyriomycetidae</taxon>
        <taxon>Chaetothyriales</taxon>
        <taxon>Herpotrichiellaceae</taxon>
        <taxon>Cladophialophora</taxon>
    </lineage>
</organism>
<evidence type="ECO:0000259" key="3">
    <source>
        <dbReference type="Pfam" id="PF25581"/>
    </source>
</evidence>
<dbReference type="RefSeq" id="XP_016614737.1">
    <property type="nucleotide sequence ID" value="XM_016768891.1"/>
</dbReference>
<feature type="domain" description="Diels-Alderase N-terminal" evidence="2">
    <location>
        <begin position="58"/>
        <end position="232"/>
    </location>
</feature>
<evidence type="ECO:0000256" key="1">
    <source>
        <dbReference type="SAM" id="SignalP"/>
    </source>
</evidence>
<evidence type="ECO:0008006" key="6">
    <source>
        <dbReference type="Google" id="ProtNLM"/>
    </source>
</evidence>
<feature type="domain" description="AsqO/PenF-like C-terminal" evidence="3">
    <location>
        <begin position="239"/>
        <end position="367"/>
    </location>
</feature>
<dbReference type="Pfam" id="PF24137">
    <property type="entry name" value="DA_N"/>
    <property type="match status" value="1"/>
</dbReference>
<dbReference type="Pfam" id="PF25581">
    <property type="entry name" value="AsqO_C"/>
    <property type="match status" value="1"/>
</dbReference>
<dbReference type="VEuPathDB" id="FungiDB:Z519_11178"/>
<gene>
    <name evidence="4" type="ORF">Z519_11178</name>
</gene>
<proteinExistence type="predicted"/>
<name>A0A0D2H482_CLAB1</name>
<dbReference type="SUPFAM" id="SSF159245">
    <property type="entry name" value="AttH-like"/>
    <property type="match status" value="1"/>
</dbReference>
<dbReference type="OrthoDB" id="5344254at2759"/>
<dbReference type="AlphaFoldDB" id="A0A0D2H482"/>